<accession>A0A0L0J1B9</accession>
<dbReference type="Proteomes" id="UP000064921">
    <property type="component" value="Chromosome"/>
</dbReference>
<sequence>MLTHHALKMLKRRKGLTDARRVKLIERRYETFGFTVMPARAHSMKTDPPKVLHLLGLAQLPAKNRFPHLLEVI</sequence>
<dbReference type="PATRIC" id="fig|121719.5.peg.4254"/>
<proteinExistence type="predicted"/>
<protein>
    <submittedName>
        <fullName evidence="1">Uncharacterized protein</fullName>
    </submittedName>
</protein>
<dbReference type="KEGG" id="pphr:APZ00_16660"/>
<keyword evidence="2" id="KW-1185">Reference proteome</keyword>
<dbReference type="RefSeq" id="WP_050472813.1">
    <property type="nucleotide sequence ID" value="NZ_CM011124.1"/>
</dbReference>
<evidence type="ECO:0000313" key="1">
    <source>
        <dbReference type="EMBL" id="ALV28495.1"/>
    </source>
</evidence>
<dbReference type="AlphaFoldDB" id="A0A0L0J1B9"/>
<dbReference type="EMBL" id="CP013068">
    <property type="protein sequence ID" value="ALV28495.1"/>
    <property type="molecule type" value="Genomic_DNA"/>
</dbReference>
<organism evidence="1 2">
    <name type="scientific">Pannonibacter phragmitetus</name>
    <dbReference type="NCBI Taxonomy" id="121719"/>
    <lineage>
        <taxon>Bacteria</taxon>
        <taxon>Pseudomonadati</taxon>
        <taxon>Pseudomonadota</taxon>
        <taxon>Alphaproteobacteria</taxon>
        <taxon>Hyphomicrobiales</taxon>
        <taxon>Stappiaceae</taxon>
        <taxon>Pannonibacter</taxon>
    </lineage>
</organism>
<evidence type="ECO:0000313" key="2">
    <source>
        <dbReference type="Proteomes" id="UP000064921"/>
    </source>
</evidence>
<name>A0A0L0J1B9_9HYPH</name>
<dbReference type="STRING" id="121719.APZ00_16660"/>
<gene>
    <name evidence="1" type="ORF">APZ00_16660</name>
</gene>
<reference evidence="1 2" key="1">
    <citation type="submission" date="2015-10" db="EMBL/GenBank/DDBJ databases">
        <title>The world's first case of liver abscess caused by Pannonibacter phragmitetus.</title>
        <authorList>
            <person name="Ming D."/>
            <person name="Wang M."/>
            <person name="Zhou Y."/>
            <person name="Jiang T."/>
            <person name="Hu S."/>
        </authorList>
    </citation>
    <scope>NUCLEOTIDE SEQUENCE [LARGE SCALE GENOMIC DNA]</scope>
    <source>
        <strain evidence="1 2">31801</strain>
    </source>
</reference>